<sequence>MGKKKKGGVGKKDQRVLGHQHRERRKLETVRKTMNTVAILIDASDWELLGLRCSSNVDEFDEHVEPTSTTTFVAEEHGQAKATETEQATSSGSSTEYVFEKQERFPVNQHERELMKKSKASDASKSTDDKDEDYVPYPESAPKRRLKMVSRRSSDPRLKKQKPTPQTTQPLPTPKTAQTPQQPPSPQTVLVTQT</sequence>
<dbReference type="Proteomes" id="UP000326396">
    <property type="component" value="Linkage Group LG8"/>
</dbReference>
<protein>
    <submittedName>
        <fullName evidence="2">Uncharacterized protein</fullName>
    </submittedName>
</protein>
<dbReference type="EMBL" id="SZYD01000018">
    <property type="protein sequence ID" value="KAD2804923.1"/>
    <property type="molecule type" value="Genomic_DNA"/>
</dbReference>
<organism evidence="2 3">
    <name type="scientific">Mikania micrantha</name>
    <name type="common">bitter vine</name>
    <dbReference type="NCBI Taxonomy" id="192012"/>
    <lineage>
        <taxon>Eukaryota</taxon>
        <taxon>Viridiplantae</taxon>
        <taxon>Streptophyta</taxon>
        <taxon>Embryophyta</taxon>
        <taxon>Tracheophyta</taxon>
        <taxon>Spermatophyta</taxon>
        <taxon>Magnoliopsida</taxon>
        <taxon>eudicotyledons</taxon>
        <taxon>Gunneridae</taxon>
        <taxon>Pentapetalae</taxon>
        <taxon>asterids</taxon>
        <taxon>campanulids</taxon>
        <taxon>Asterales</taxon>
        <taxon>Asteraceae</taxon>
        <taxon>Asteroideae</taxon>
        <taxon>Heliantheae alliance</taxon>
        <taxon>Eupatorieae</taxon>
        <taxon>Mikania</taxon>
    </lineage>
</organism>
<dbReference type="AlphaFoldDB" id="A0A5N6LTP1"/>
<reference evidence="2 3" key="1">
    <citation type="submission" date="2019-05" db="EMBL/GenBank/DDBJ databases">
        <title>Mikania micrantha, genome provides insights into the molecular mechanism of rapid growth.</title>
        <authorList>
            <person name="Liu B."/>
        </authorList>
    </citation>
    <scope>NUCLEOTIDE SEQUENCE [LARGE SCALE GENOMIC DNA]</scope>
    <source>
        <strain evidence="2">NLD-2019</strain>
        <tissue evidence="2">Leaf</tissue>
    </source>
</reference>
<evidence type="ECO:0000313" key="3">
    <source>
        <dbReference type="Proteomes" id="UP000326396"/>
    </source>
</evidence>
<evidence type="ECO:0000313" key="2">
    <source>
        <dbReference type="EMBL" id="KAD2804923.1"/>
    </source>
</evidence>
<feature type="compositionally biased region" description="Basic and acidic residues" evidence="1">
    <location>
        <begin position="98"/>
        <end position="128"/>
    </location>
</feature>
<feature type="region of interest" description="Disordered" evidence="1">
    <location>
        <begin position="1"/>
        <end position="22"/>
    </location>
</feature>
<evidence type="ECO:0000256" key="1">
    <source>
        <dbReference type="SAM" id="MobiDB-lite"/>
    </source>
</evidence>
<proteinExistence type="predicted"/>
<accession>A0A5N6LTP1</accession>
<gene>
    <name evidence="2" type="ORF">E3N88_38300</name>
</gene>
<name>A0A5N6LTP1_9ASTR</name>
<keyword evidence="3" id="KW-1185">Reference proteome</keyword>
<feature type="compositionally biased region" description="Polar residues" evidence="1">
    <location>
        <begin position="85"/>
        <end position="96"/>
    </location>
</feature>
<comment type="caution">
    <text evidence="2">The sequence shown here is derived from an EMBL/GenBank/DDBJ whole genome shotgun (WGS) entry which is preliminary data.</text>
</comment>
<feature type="region of interest" description="Disordered" evidence="1">
    <location>
        <begin position="62"/>
        <end position="194"/>
    </location>
</feature>
<feature type="compositionally biased region" description="Low complexity" evidence="1">
    <location>
        <begin position="163"/>
        <end position="180"/>
    </location>
</feature>